<keyword evidence="7 8" id="KW-0472">Membrane</keyword>
<keyword evidence="2" id="KW-1003">Cell membrane</keyword>
<comment type="subcellular location">
    <subcellularLocation>
        <location evidence="1">Cell membrane</location>
        <topology evidence="1">Multi-pass membrane protein</topology>
    </subcellularLocation>
</comment>
<evidence type="ECO:0000256" key="7">
    <source>
        <dbReference type="ARBA" id="ARBA00023136"/>
    </source>
</evidence>
<keyword evidence="10" id="KW-1185">Reference proteome</keyword>
<feature type="transmembrane region" description="Helical" evidence="8">
    <location>
        <begin position="117"/>
        <end position="142"/>
    </location>
</feature>
<dbReference type="InterPro" id="IPR026323">
    <property type="entry name" value="Exosortase-related_prot_XrtF"/>
</dbReference>
<evidence type="ECO:0000313" key="9">
    <source>
        <dbReference type="EMBL" id="MFD2891751.1"/>
    </source>
</evidence>
<dbReference type="Proteomes" id="UP001597534">
    <property type="component" value="Unassembled WGS sequence"/>
</dbReference>
<dbReference type="RefSeq" id="WP_379811359.1">
    <property type="nucleotide sequence ID" value="NZ_JBHUPC010000012.1"/>
</dbReference>
<evidence type="ECO:0000256" key="4">
    <source>
        <dbReference type="ARBA" id="ARBA00022692"/>
    </source>
</evidence>
<evidence type="ECO:0000256" key="1">
    <source>
        <dbReference type="ARBA" id="ARBA00004651"/>
    </source>
</evidence>
<evidence type="ECO:0000256" key="6">
    <source>
        <dbReference type="ARBA" id="ARBA00022989"/>
    </source>
</evidence>
<dbReference type="InterPro" id="IPR019127">
    <property type="entry name" value="Exosortase"/>
</dbReference>
<feature type="transmembrane region" description="Helical" evidence="8">
    <location>
        <begin position="12"/>
        <end position="32"/>
    </location>
</feature>
<keyword evidence="5" id="KW-0378">Hydrolase</keyword>
<dbReference type="Pfam" id="PF09721">
    <property type="entry name" value="Exosortase_EpsH"/>
    <property type="match status" value="1"/>
</dbReference>
<dbReference type="NCBIfam" id="TIGR04128">
    <property type="entry name" value="exoso_Fjoh_1448"/>
    <property type="match status" value="1"/>
</dbReference>
<protein>
    <submittedName>
        <fullName evidence="9">Exosortase family protein XrtF</fullName>
    </submittedName>
</protein>
<evidence type="ECO:0000256" key="3">
    <source>
        <dbReference type="ARBA" id="ARBA00022670"/>
    </source>
</evidence>
<name>A0ABW5YL28_9FLAO</name>
<dbReference type="EMBL" id="JBHUPC010000012">
    <property type="protein sequence ID" value="MFD2891751.1"/>
    <property type="molecule type" value="Genomic_DNA"/>
</dbReference>
<feature type="transmembrane region" description="Helical" evidence="8">
    <location>
        <begin position="154"/>
        <end position="173"/>
    </location>
</feature>
<sequence length="183" mass="21165">MKTFLTQYKLFFVFLTKFILFYLLITGGYKLYLNSYDTDNNEVDGITTRLSEQVVGLLHYFEFDVTSIPLESEPAMSVVFKGERICRIIEGCNAVSVMILFAAFVFAFSSGFKKTSLFILIGVTLIYLLNITRIVILIPALFYYPEYEELLHDVIFPLFIYGVVFLLWIIWVMKISAYGKVTQ</sequence>
<dbReference type="InterPro" id="IPR026392">
    <property type="entry name" value="Exo/Archaeosortase_dom"/>
</dbReference>
<gene>
    <name evidence="9" type="primary">xrtF</name>
    <name evidence="9" type="ORF">ACFS5J_06975</name>
</gene>
<organism evidence="9 10">
    <name type="scientific">Flavobacterium chuncheonense</name>
    <dbReference type="NCBI Taxonomy" id="2026653"/>
    <lineage>
        <taxon>Bacteria</taxon>
        <taxon>Pseudomonadati</taxon>
        <taxon>Bacteroidota</taxon>
        <taxon>Flavobacteriia</taxon>
        <taxon>Flavobacteriales</taxon>
        <taxon>Flavobacteriaceae</taxon>
        <taxon>Flavobacterium</taxon>
    </lineage>
</organism>
<evidence type="ECO:0000256" key="8">
    <source>
        <dbReference type="SAM" id="Phobius"/>
    </source>
</evidence>
<keyword evidence="4 8" id="KW-0812">Transmembrane</keyword>
<evidence type="ECO:0000256" key="5">
    <source>
        <dbReference type="ARBA" id="ARBA00022801"/>
    </source>
</evidence>
<accession>A0ABW5YL28</accession>
<reference evidence="10" key="1">
    <citation type="journal article" date="2019" name="Int. J. Syst. Evol. Microbiol.">
        <title>The Global Catalogue of Microorganisms (GCM) 10K type strain sequencing project: providing services to taxonomists for standard genome sequencing and annotation.</title>
        <authorList>
            <consortium name="The Broad Institute Genomics Platform"/>
            <consortium name="The Broad Institute Genome Sequencing Center for Infectious Disease"/>
            <person name="Wu L."/>
            <person name="Ma J."/>
        </authorList>
    </citation>
    <scope>NUCLEOTIDE SEQUENCE [LARGE SCALE GENOMIC DNA]</scope>
    <source>
        <strain evidence="10">KCTC 22671</strain>
    </source>
</reference>
<comment type="caution">
    <text evidence="9">The sequence shown here is derived from an EMBL/GenBank/DDBJ whole genome shotgun (WGS) entry which is preliminary data.</text>
</comment>
<keyword evidence="6 8" id="KW-1133">Transmembrane helix</keyword>
<evidence type="ECO:0000256" key="2">
    <source>
        <dbReference type="ARBA" id="ARBA00022475"/>
    </source>
</evidence>
<keyword evidence="3" id="KW-0645">Protease</keyword>
<feature type="transmembrane region" description="Helical" evidence="8">
    <location>
        <begin position="88"/>
        <end position="108"/>
    </location>
</feature>
<proteinExistence type="predicted"/>
<dbReference type="NCBIfam" id="TIGR04178">
    <property type="entry name" value="exo_archaeo"/>
    <property type="match status" value="1"/>
</dbReference>
<evidence type="ECO:0000313" key="10">
    <source>
        <dbReference type="Proteomes" id="UP001597534"/>
    </source>
</evidence>